<comment type="subcellular location">
    <subcellularLocation>
        <location evidence="1">Nucleus</location>
    </subcellularLocation>
</comment>
<accession>A0AAV1CRB1</accession>
<feature type="region of interest" description="Disordered" evidence="2">
    <location>
        <begin position="2271"/>
        <end position="2300"/>
    </location>
</feature>
<dbReference type="GO" id="GO:0008270">
    <property type="term" value="F:zinc ion binding"/>
    <property type="evidence" value="ECO:0007669"/>
    <property type="project" value="UniProtKB-KW"/>
</dbReference>
<evidence type="ECO:0000313" key="5">
    <source>
        <dbReference type="Proteomes" id="UP001161247"/>
    </source>
</evidence>
<keyword evidence="1" id="KW-0238">DNA-binding</keyword>
<feature type="compositionally biased region" description="Polar residues" evidence="2">
    <location>
        <begin position="1755"/>
        <end position="1795"/>
    </location>
</feature>
<keyword evidence="1" id="KW-0539">Nucleus</keyword>
<feature type="compositionally biased region" description="Polar residues" evidence="2">
    <location>
        <begin position="1868"/>
        <end position="1885"/>
    </location>
</feature>
<dbReference type="InterPro" id="IPR003851">
    <property type="entry name" value="Znf_Dof"/>
</dbReference>
<feature type="domain" description="Dof-type" evidence="3">
    <location>
        <begin position="2179"/>
        <end position="2233"/>
    </location>
</feature>
<dbReference type="InterPro" id="IPR026736">
    <property type="entry name" value="Virilizer"/>
</dbReference>
<dbReference type="PROSITE" id="PS50884">
    <property type="entry name" value="ZF_DOF_2"/>
    <property type="match status" value="1"/>
</dbReference>
<feature type="compositionally biased region" description="Pro residues" evidence="2">
    <location>
        <begin position="1891"/>
        <end position="1900"/>
    </location>
</feature>
<feature type="region of interest" description="Disordered" evidence="2">
    <location>
        <begin position="1613"/>
        <end position="1642"/>
    </location>
</feature>
<feature type="region of interest" description="Disordered" evidence="2">
    <location>
        <begin position="1686"/>
        <end position="1927"/>
    </location>
</feature>
<feature type="region of interest" description="Disordered" evidence="2">
    <location>
        <begin position="2472"/>
        <end position="2510"/>
    </location>
</feature>
<keyword evidence="1" id="KW-0479">Metal-binding</keyword>
<protein>
    <submittedName>
        <fullName evidence="4">OLC1v1034059C1</fullName>
    </submittedName>
</protein>
<feature type="compositionally biased region" description="Low complexity" evidence="2">
    <location>
        <begin position="2271"/>
        <end position="2283"/>
    </location>
</feature>
<feature type="compositionally biased region" description="Low complexity" evidence="2">
    <location>
        <begin position="1831"/>
        <end position="1840"/>
    </location>
</feature>
<name>A0AAV1CRB1_OLDCO</name>
<organism evidence="4 5">
    <name type="scientific">Oldenlandia corymbosa var. corymbosa</name>
    <dbReference type="NCBI Taxonomy" id="529605"/>
    <lineage>
        <taxon>Eukaryota</taxon>
        <taxon>Viridiplantae</taxon>
        <taxon>Streptophyta</taxon>
        <taxon>Embryophyta</taxon>
        <taxon>Tracheophyta</taxon>
        <taxon>Spermatophyta</taxon>
        <taxon>Magnoliopsida</taxon>
        <taxon>eudicotyledons</taxon>
        <taxon>Gunneridae</taxon>
        <taxon>Pentapetalae</taxon>
        <taxon>asterids</taxon>
        <taxon>lamiids</taxon>
        <taxon>Gentianales</taxon>
        <taxon>Rubiaceae</taxon>
        <taxon>Rubioideae</taxon>
        <taxon>Spermacoceae</taxon>
        <taxon>Hedyotis-Oldenlandia complex</taxon>
        <taxon>Oldenlandia</taxon>
    </lineage>
</organism>
<feature type="compositionally biased region" description="Basic and acidic residues" evidence="2">
    <location>
        <begin position="1739"/>
        <end position="1751"/>
    </location>
</feature>
<sequence length="2525" mass="278611">MTVGPPEPSVLFAQTFVHPTLDEYVDEVLFAEPVVINACEILEQNSSSMCSAVKLSGASSPPSFALEVFVQCEGESRFRRLCQPFLYSHSSSNVLEVEAMVTSHLVIRGSYRSLSLVIYGNTAEDLGQFNIEVDLDNSLAHTVTETEGDLEDLPPALRLNNLTIEESLSSLRKLSLKVVQSDIPVEVRQFLQLMFNILESRNRAIPFDKVISSLLSVALVQTDPHLYSTIINQKHFEMEKFKKTGDFDHVINEAKKELLDVYKNYQQSGSLEAQFLESEADVATSKQLVDNLSLHFPFSCYSGNDRHPLLSKRKNALLWLSVAVLLCSARESCFHFVNGGGMKKLSLAFNHDIENSLSLRLLLLGVVEQATRHSIGCEGFLGWWPREDESIPSGTSEGYNQLLRLLLQSQRHDVASLTAYILNRLHFYEVASRYEWAIISTLGGLSAVGHVTNVMLDTLSNAKIQLKKLFNLITSSGPIDDPSPVAHASSSLILGDGPLSYKATSALINKSYSSFSKCDIDSHLLLLLKERGFLPLSAAFLSCSALRSTAGHVSNLFMDIVSYIEAIILSLLSSRSGLTFLLSDPEVLTTIIRALRGADDWNVEESASRRYASILMSRGFFCHPQEVGVIVETHLKAISAIDRLIRSTPNTEEFLWILWELCRLSRSDCGRQALLSLIHFPEALSVLKAALHSVKELEAVSLNSGSSTSNLAIFHAAAEIIEVMVTDSSASTLGSWIDHANELHRMLNSSSPGSNRKDAPARLLEWIDAGVVYHRNGAIGLLRYAALLASGSDAHMASTSVLASDMMDADNVVGDVSVGSDGSVIDSLLGKRITEKDFPGVILREASIVQLTTAFRILAFISDNSAVSASLYDEGAVMVIHAVLINCKVMLERSSNIYDYLVDEGTECNATSDVFLERNRERSISDLLVPSLVLLLNLLQKLQEAKEQHRNTKLVTALLQLHRELSPRLAACPFDLSYPQMEALGFGAVCHLIVSALACWPIYGWKPDLFEFLLDNLHAASHLTLGPKEIYSLFSLLNDLFPNENVHLWKSGLPMLSIVREFAVGTFLGPRKEKQINWYLQTGRREKLLHQLIPQLQKVAEIILHCAVSTLVVVQDMIRVFVVRVACYNIDNASVLLRPVIKWISKHLSDCDSYKVYQLLDFLSLLLEHPHAKPLVLRVGGIEMFIKVLKRCDEVISAHAMQIPENIQMAKFGISGPSWCLPLFKSISLLCDCRTSSRPGMLVRHLPENLTSDECKVILLHLLKLFKVLPIGKEMLACLSAFKELGSSTEGRSALLSIFLKVQSSLGENFEVEGRHGDDEDLKIVNAHEWRAHPPLQECLSRLLMSIVSKDVSPEYAVQAIGQLSKGALLFCMDQESLILERVTAIKYLFGVMEDGSGIDAFLDNSVKSLPDLTEFLGPKVMKCISSLLLLLQKPFDTIKADDVDISTCLSSKVSSRVHKIVDGSAERMEDHDLSEFGDKFAWDFPENLRDRLTETGQITKRKMSSLDGTSKRARVENASVETITQSTFSRSSLPPATSVPTRRDTFRLRKPNTSRPPSMHVDDYVARENNPNVIAVQRIGPSSGRPPSIHVDEFMARQRDRQNPVGMTLADVTGKAKSTAPESNTTPEKSSKSRQLKPELDDDIDIVFDAEEFESDDKLPFPQHDDNMPQVAPVVVDQNSPHSIVEETESDANDSNRISQQTAPVTSTMDENTTSEFSSRMSVSRPDASLTREQSISSDKKFPDPSDDPKNFVIKSSSGLDSTLPTGIPASSTRGNNASSQLPIDPRTTNNSYTKVGAPQPGGSPSAFGSKGFYEKKVQLNQPPLPPLPQQSTISPPLSRNMDHSPYVNPMTDVQPHLPPGFHGQSEFHSTYRNNQPNISSPGGSTRLAPPLPPTPPPYSMNSSTLSSSKSKPSHTSVYNQSVTTSSDARLSNIASASYGPVYRPVYSSAPQNFENSPYMSQNSPMPLPSVQVVPSFPLVQLQPPQHPLSTPQSIRPRVPISPQTEQVGSSLQMPVQLPHQVSVPHMYHQTPETGNVMQPQHQEQIRPQQLQPQPQGDGTSQQQDAGMIFQEIFRSPEAIQALLSDREKLTLLLEQHPKLMEMLQRSADTVDIIEAFLLGCANMVITAKAVGLAFDIGEFLPLMFCTTKLVKRKAGLFHPMHVESMERGWKPHVEISPTCPRCGSSNTKFCYYNNYSLTQPRYFCKGCRRYWTKGGSLRNVPVGGGCRKTRRGATKHNFRTIPPPPQRGVSGGGAAAAMAAAALGLSGMNNTTPTTLSPPSNGCSSLTTADHHHHQAPGSNHIDLALVYANFLNQKPGPNDDDHHQVAVDQAQDYSSHCHRQHHPQIEIPMLPPMSFQFPTPLPQENGTTGFVVDHQCRPLSFQSPAETHFTSNDGFCFSGFESIGKQTDYSQFISSNTMENNHQTSINYGLLPPLPGEELNRINPVVSEGLVWSTSSNDLIFPTQTMHPNQQQLSSAGFEEQPLLPPHSSSTTTAAEPPKQQLDENVSQVINAPIELCNVLRP</sequence>
<dbReference type="GO" id="GO:0003677">
    <property type="term" value="F:DNA binding"/>
    <property type="evidence" value="ECO:0007669"/>
    <property type="project" value="UniProtKB-UniRule"/>
</dbReference>
<feature type="compositionally biased region" description="Polar residues" evidence="2">
    <location>
        <begin position="1694"/>
        <end position="1723"/>
    </location>
</feature>
<dbReference type="PROSITE" id="PS01361">
    <property type="entry name" value="ZF_DOF_1"/>
    <property type="match status" value="1"/>
</dbReference>
<keyword evidence="1" id="KW-0862">Zinc</keyword>
<dbReference type="GO" id="GO:0006355">
    <property type="term" value="P:regulation of DNA-templated transcription"/>
    <property type="evidence" value="ECO:0007669"/>
    <property type="project" value="InterPro"/>
</dbReference>
<dbReference type="PANTHER" id="PTHR23185:SF0">
    <property type="entry name" value="PROTEIN VIRILIZER HOMOLOG"/>
    <property type="match status" value="1"/>
</dbReference>
<feature type="compositionally biased region" description="Low complexity" evidence="2">
    <location>
        <begin position="2040"/>
        <end position="2057"/>
    </location>
</feature>
<reference evidence="4" key="1">
    <citation type="submission" date="2023-03" db="EMBL/GenBank/DDBJ databases">
        <authorList>
            <person name="Julca I."/>
        </authorList>
    </citation>
    <scope>NUCLEOTIDE SEQUENCE</scope>
</reference>
<dbReference type="GO" id="GO:0003723">
    <property type="term" value="F:RNA binding"/>
    <property type="evidence" value="ECO:0007669"/>
    <property type="project" value="TreeGrafter"/>
</dbReference>
<keyword evidence="1" id="KW-0863">Zinc-finger</keyword>
<keyword evidence="5" id="KW-1185">Reference proteome</keyword>
<dbReference type="Proteomes" id="UP001161247">
    <property type="component" value="Chromosome 3"/>
</dbReference>
<feature type="compositionally biased region" description="Low complexity" evidence="2">
    <location>
        <begin position="1901"/>
        <end position="1918"/>
    </location>
</feature>
<dbReference type="Pfam" id="PF02701">
    <property type="entry name" value="Zn_ribbon_Dof"/>
    <property type="match status" value="1"/>
</dbReference>
<dbReference type="PANTHER" id="PTHR23185">
    <property type="entry name" value="PROTEIN VIRILIZER HOMOLOG"/>
    <property type="match status" value="1"/>
</dbReference>
<proteinExistence type="predicted"/>
<feature type="region of interest" description="Disordered" evidence="2">
    <location>
        <begin position="2033"/>
        <end position="2064"/>
    </location>
</feature>
<gene>
    <name evidence="4" type="ORF">OLC1_LOCUS8032</name>
</gene>
<dbReference type="GO" id="GO:0036396">
    <property type="term" value="C:RNA N6-methyladenosine methyltransferase complex"/>
    <property type="evidence" value="ECO:0007669"/>
    <property type="project" value="TreeGrafter"/>
</dbReference>
<evidence type="ECO:0000256" key="2">
    <source>
        <dbReference type="SAM" id="MobiDB-lite"/>
    </source>
</evidence>
<evidence type="ECO:0000256" key="1">
    <source>
        <dbReference type="PROSITE-ProRule" id="PRU00071"/>
    </source>
</evidence>
<evidence type="ECO:0000259" key="3">
    <source>
        <dbReference type="PROSITE" id="PS50884"/>
    </source>
</evidence>
<evidence type="ECO:0000313" key="4">
    <source>
        <dbReference type="EMBL" id="CAI9097590.1"/>
    </source>
</evidence>
<dbReference type="GO" id="GO:0005634">
    <property type="term" value="C:nucleus"/>
    <property type="evidence" value="ECO:0007669"/>
    <property type="project" value="UniProtKB-SubCell"/>
</dbReference>
<dbReference type="EMBL" id="OX459120">
    <property type="protein sequence ID" value="CAI9097590.1"/>
    <property type="molecule type" value="Genomic_DNA"/>
</dbReference>